<dbReference type="OrthoDB" id="3268409at2759"/>
<dbReference type="Proteomes" id="UP000799118">
    <property type="component" value="Unassembled WGS sequence"/>
</dbReference>
<proteinExistence type="predicted"/>
<evidence type="ECO:0000313" key="1">
    <source>
        <dbReference type="EMBL" id="KAE9384974.1"/>
    </source>
</evidence>
<sequence>KGYGPLAPCTTVRNFSTMRVDCRKRFLCHPIAQAFVRRKVPFIEEPQLSDVHPSLNNADHLRAYITQAQQTMFPAGTGWEGMFSHLAENIFL</sequence>
<accession>A0A6A4GHZ4</accession>
<dbReference type="EMBL" id="ML770048">
    <property type="protein sequence ID" value="KAE9384974.1"/>
    <property type="molecule type" value="Genomic_DNA"/>
</dbReference>
<name>A0A6A4GHZ4_9AGAR</name>
<feature type="non-terminal residue" evidence="1">
    <location>
        <position position="1"/>
    </location>
</feature>
<protein>
    <submittedName>
        <fullName evidence="1">Uncharacterized protein</fullName>
    </submittedName>
</protein>
<reference evidence="1" key="1">
    <citation type="journal article" date="2019" name="Environ. Microbiol.">
        <title>Fungal ecological strategies reflected in gene transcription - a case study of two litter decomposers.</title>
        <authorList>
            <person name="Barbi F."/>
            <person name="Kohler A."/>
            <person name="Barry K."/>
            <person name="Baskaran P."/>
            <person name="Daum C."/>
            <person name="Fauchery L."/>
            <person name="Ihrmark K."/>
            <person name="Kuo A."/>
            <person name="LaButti K."/>
            <person name="Lipzen A."/>
            <person name="Morin E."/>
            <person name="Grigoriev I.V."/>
            <person name="Henrissat B."/>
            <person name="Lindahl B."/>
            <person name="Martin F."/>
        </authorList>
    </citation>
    <scope>NUCLEOTIDE SEQUENCE</scope>
    <source>
        <strain evidence="1">JB14</strain>
    </source>
</reference>
<organism evidence="1 2">
    <name type="scientific">Gymnopus androsaceus JB14</name>
    <dbReference type="NCBI Taxonomy" id="1447944"/>
    <lineage>
        <taxon>Eukaryota</taxon>
        <taxon>Fungi</taxon>
        <taxon>Dikarya</taxon>
        <taxon>Basidiomycota</taxon>
        <taxon>Agaricomycotina</taxon>
        <taxon>Agaricomycetes</taxon>
        <taxon>Agaricomycetidae</taxon>
        <taxon>Agaricales</taxon>
        <taxon>Marasmiineae</taxon>
        <taxon>Omphalotaceae</taxon>
        <taxon>Gymnopus</taxon>
    </lineage>
</organism>
<dbReference type="AlphaFoldDB" id="A0A6A4GHZ4"/>
<evidence type="ECO:0000313" key="2">
    <source>
        <dbReference type="Proteomes" id="UP000799118"/>
    </source>
</evidence>
<keyword evidence="2" id="KW-1185">Reference proteome</keyword>
<gene>
    <name evidence="1" type="ORF">BT96DRAFT_841309</name>
</gene>